<evidence type="ECO:0000256" key="8">
    <source>
        <dbReference type="ARBA" id="ARBA00067480"/>
    </source>
</evidence>
<sequence length="660" mass="75603">MLESELQDLSDDADYAASQQQGSASMMVSSDSNKQGSSSELEGAEIIFLKDNVAIHPTQFVSERISGRLKLIKQSSSLFMTWIPYKAHSSDARISDKDRSLYTIRAVPFTDIRSVRRHTPALGWQYIIVVLSSGLAYPPLYFYSGGVKEFLATIKQHLLLVRSADDANVFLVNDFQNTLQRTLSSLELPRAVSITCGPSNLSDDESTMNENQERADGGVSSGSVTAPQFHGRPRHKVHDPTRDLSIHVLEKFSLVTRFARETTSQLFGENQSNGFSFSERRTHIQTNLDHPKKPSKVAGNVPDENPVVADPLEFDKLSLVWGKPRQPPLGSKEWIIFLDSEGRVTDSEALRKRIFYGGLDHNLRNEVWGLLLRYYSYESTYAERKFLKSVKKSEYETIKNQWQSISLPQAKRFTKFRERKGLIEKDVVRTDRSLTYYEGDDNPNVNVLRDILLTYSFYNFDLGYCQGMSDLLSPILFVMDDESDAFWCFVGLMERLGPNFNRDQNGMHSQLFALSKLVELLDCPLHNYFKQHDCLNYFFCFRWILIQFKREFEYENTMRLWEVLWAHYPSEHLHLYVCVAVLKRYRKKIMGEEMDFDTILKFINELSGHIDLDATLRDAEALCICAGEDGEANIPPGTPPSLPLDDDGSFYVQQDDDDVL</sequence>
<dbReference type="Pfam" id="PF12068">
    <property type="entry name" value="PH_RBD"/>
    <property type="match status" value="1"/>
</dbReference>
<keyword evidence="3" id="KW-0963">Cytoplasm</keyword>
<comment type="function">
    <text evidence="6">Acts as a GTPase activating protein for RAB7A. Does not act on RAB4, RAB5 or RAB6.</text>
</comment>
<comment type="subunit">
    <text evidence="7">Interacts with non-phosphorylated form of RAB8A; phosphorylation of RAB8A at 'Thr-72' disrupts this interaction. Interacts with ARMC12.</text>
</comment>
<feature type="region of interest" description="Disordered" evidence="10">
    <location>
        <begin position="1"/>
        <end position="37"/>
    </location>
</feature>
<dbReference type="OrthoDB" id="10264062at2759"/>
<evidence type="ECO:0000256" key="9">
    <source>
        <dbReference type="ARBA" id="ARBA00082539"/>
    </source>
</evidence>
<evidence type="ECO:0000256" key="2">
    <source>
        <dbReference type="ARBA" id="ARBA00022468"/>
    </source>
</evidence>
<feature type="compositionally biased region" description="Polar residues" evidence="10">
    <location>
        <begin position="17"/>
        <end position="37"/>
    </location>
</feature>
<accession>A0A6A5MNS6</accession>
<dbReference type="SUPFAM" id="SSF47923">
    <property type="entry name" value="Ypt/Rab-GAP domain of gyp1p"/>
    <property type="match status" value="2"/>
</dbReference>
<gene>
    <name evidence="12" type="ORF">Lalb_Chr07g0179131</name>
</gene>
<evidence type="ECO:0000259" key="11">
    <source>
        <dbReference type="PROSITE" id="PS50086"/>
    </source>
</evidence>
<dbReference type="Pfam" id="PF00566">
    <property type="entry name" value="RabGAP-TBC"/>
    <property type="match status" value="1"/>
</dbReference>
<dbReference type="Gene3D" id="2.30.29.230">
    <property type="match status" value="1"/>
</dbReference>
<keyword evidence="13" id="KW-1185">Reference proteome</keyword>
<evidence type="ECO:0000313" key="13">
    <source>
        <dbReference type="Proteomes" id="UP000447434"/>
    </source>
</evidence>
<evidence type="ECO:0000256" key="6">
    <source>
        <dbReference type="ARBA" id="ARBA00055283"/>
    </source>
</evidence>
<dbReference type="Gene3D" id="1.10.8.270">
    <property type="entry name" value="putative rabgap domain of human tbc1 domain family member 14 like domains"/>
    <property type="match status" value="1"/>
</dbReference>
<evidence type="ECO:0000256" key="7">
    <source>
        <dbReference type="ARBA" id="ARBA00065268"/>
    </source>
</evidence>
<dbReference type="Proteomes" id="UP000447434">
    <property type="component" value="Chromosome 7"/>
</dbReference>
<comment type="subcellular location">
    <subcellularLocation>
        <location evidence="1">Cytoplasm</location>
    </subcellularLocation>
</comment>
<dbReference type="SMART" id="SM00164">
    <property type="entry name" value="TBC"/>
    <property type="match status" value="1"/>
</dbReference>
<evidence type="ECO:0000313" key="12">
    <source>
        <dbReference type="EMBL" id="KAE9609730.1"/>
    </source>
</evidence>
<keyword evidence="2" id="KW-0343">GTPase activation</keyword>
<dbReference type="FunFam" id="1.10.8.270:FF:000005">
    <property type="entry name" value="TBC1 domain family member 15"/>
    <property type="match status" value="1"/>
</dbReference>
<dbReference type="Gene3D" id="1.10.472.80">
    <property type="entry name" value="Ypt/Rab-GAP domain of gyp1p, domain 3"/>
    <property type="match status" value="1"/>
</dbReference>
<organism evidence="12 13">
    <name type="scientific">Lupinus albus</name>
    <name type="common">White lupine</name>
    <name type="synonym">Lupinus termis</name>
    <dbReference type="NCBI Taxonomy" id="3870"/>
    <lineage>
        <taxon>Eukaryota</taxon>
        <taxon>Viridiplantae</taxon>
        <taxon>Streptophyta</taxon>
        <taxon>Embryophyta</taxon>
        <taxon>Tracheophyta</taxon>
        <taxon>Spermatophyta</taxon>
        <taxon>Magnoliopsida</taxon>
        <taxon>eudicotyledons</taxon>
        <taxon>Gunneridae</taxon>
        <taxon>Pentapetalae</taxon>
        <taxon>rosids</taxon>
        <taxon>fabids</taxon>
        <taxon>Fabales</taxon>
        <taxon>Fabaceae</taxon>
        <taxon>Papilionoideae</taxon>
        <taxon>50 kb inversion clade</taxon>
        <taxon>genistoids sensu lato</taxon>
        <taxon>core genistoids</taxon>
        <taxon>Genisteae</taxon>
        <taxon>Lupinus</taxon>
    </lineage>
</organism>
<dbReference type="InterPro" id="IPR021935">
    <property type="entry name" value="SGSM1/2_RBD"/>
</dbReference>
<dbReference type="AlphaFoldDB" id="A0A6A5MNS6"/>
<evidence type="ECO:0000256" key="10">
    <source>
        <dbReference type="SAM" id="MobiDB-lite"/>
    </source>
</evidence>
<evidence type="ECO:0000256" key="3">
    <source>
        <dbReference type="ARBA" id="ARBA00022490"/>
    </source>
</evidence>
<feature type="region of interest" description="Disordered" evidence="10">
    <location>
        <begin position="198"/>
        <end position="239"/>
    </location>
</feature>
<keyword evidence="5" id="KW-0007">Acetylation</keyword>
<dbReference type="PANTHER" id="PTHR22957:SF502">
    <property type="entry name" value="SMALL G PROTEIN SIGNALING MODULATOR 2-RELATED"/>
    <property type="match status" value="1"/>
</dbReference>
<evidence type="ECO:0000256" key="4">
    <source>
        <dbReference type="ARBA" id="ARBA00022553"/>
    </source>
</evidence>
<dbReference type="PANTHER" id="PTHR22957">
    <property type="entry name" value="TBC1 DOMAIN FAMILY MEMBER GTPASE-ACTIVATING PROTEIN"/>
    <property type="match status" value="1"/>
</dbReference>
<evidence type="ECO:0000256" key="1">
    <source>
        <dbReference type="ARBA" id="ARBA00004496"/>
    </source>
</evidence>
<proteinExistence type="predicted"/>
<feature type="compositionally biased region" description="Acidic residues" evidence="10">
    <location>
        <begin position="1"/>
        <end position="14"/>
    </location>
</feature>
<feature type="domain" description="Rab-GAP TBC" evidence="11">
    <location>
        <begin position="358"/>
        <end position="568"/>
    </location>
</feature>
<evidence type="ECO:0000256" key="5">
    <source>
        <dbReference type="ARBA" id="ARBA00022990"/>
    </source>
</evidence>
<feature type="compositionally biased region" description="Acidic residues" evidence="10">
    <location>
        <begin position="644"/>
        <end position="660"/>
    </location>
</feature>
<keyword evidence="4" id="KW-0597">Phosphoprotein</keyword>
<dbReference type="GO" id="GO:0005096">
    <property type="term" value="F:GTPase activator activity"/>
    <property type="evidence" value="ECO:0007669"/>
    <property type="project" value="UniProtKB-KW"/>
</dbReference>
<dbReference type="InterPro" id="IPR035969">
    <property type="entry name" value="Rab-GAP_TBC_sf"/>
</dbReference>
<dbReference type="PROSITE" id="PS50086">
    <property type="entry name" value="TBC_RABGAP"/>
    <property type="match status" value="1"/>
</dbReference>
<comment type="caution">
    <text evidence="12">The sequence shown here is derived from an EMBL/GenBank/DDBJ whole genome shotgun (WGS) entry which is preliminary data.</text>
</comment>
<protein>
    <recommendedName>
        <fullName evidence="8">TBC1 domain family member 15</fullName>
    </recommendedName>
    <alternativeName>
        <fullName evidence="9">GTPase-activating protein RAB7</fullName>
    </alternativeName>
</protein>
<reference evidence="13" key="1">
    <citation type="journal article" date="2020" name="Nat. Commun.">
        <title>Genome sequence of the cluster root forming white lupin.</title>
        <authorList>
            <person name="Hufnagel B."/>
            <person name="Marques A."/>
            <person name="Soriano A."/>
            <person name="Marques L."/>
            <person name="Divol F."/>
            <person name="Doumas P."/>
            <person name="Sallet E."/>
            <person name="Mancinotti D."/>
            <person name="Carrere S."/>
            <person name="Marande W."/>
            <person name="Arribat S."/>
            <person name="Keller J."/>
            <person name="Huneau C."/>
            <person name="Blein T."/>
            <person name="Aime D."/>
            <person name="Laguerre M."/>
            <person name="Taylor J."/>
            <person name="Schubert V."/>
            <person name="Nelson M."/>
            <person name="Geu-Flores F."/>
            <person name="Crespi M."/>
            <person name="Gallardo-Guerrero K."/>
            <person name="Delaux P.-M."/>
            <person name="Salse J."/>
            <person name="Berges H."/>
            <person name="Guyot R."/>
            <person name="Gouzy J."/>
            <person name="Peret B."/>
        </authorList>
    </citation>
    <scope>NUCLEOTIDE SEQUENCE [LARGE SCALE GENOMIC DNA]</scope>
    <source>
        <strain evidence="13">cv. Amiga</strain>
    </source>
</reference>
<name>A0A6A5MNS6_LUPAL</name>
<feature type="region of interest" description="Disordered" evidence="10">
    <location>
        <begin position="632"/>
        <end position="660"/>
    </location>
</feature>
<dbReference type="GO" id="GO:0005737">
    <property type="term" value="C:cytoplasm"/>
    <property type="evidence" value="ECO:0007669"/>
    <property type="project" value="UniProtKB-SubCell"/>
</dbReference>
<dbReference type="FunFam" id="1.10.472.80:FF:000005">
    <property type="entry name" value="TBC1 domain family member 15"/>
    <property type="match status" value="1"/>
</dbReference>
<dbReference type="InterPro" id="IPR000195">
    <property type="entry name" value="Rab-GAP-TBC_dom"/>
</dbReference>
<dbReference type="EMBL" id="WOCE01000007">
    <property type="protein sequence ID" value="KAE9609730.1"/>
    <property type="molecule type" value="Genomic_DNA"/>
</dbReference>